<sequence>MDQELTDFIVVNYTKPDRDSSIHFLTEVMAKEWQELISPSAKIVYTSSFNAWYLKKCLKVKGITVIGVDPGKSHSVSFHGNKFSFCFIDSKSSTGSVSLFIDGDFGVYFYTGNFCYYSGFTSLMCPQMKGIISYKSLSRLYFDATYYEQKSKFMDYDEIVDKVVGIILWKFHSKAFCNLISIKRKSELCQDFQSYVQINGWHEFTFYSHSSHERCCILINLFKPEVLIPTRSLAVNSDLIMLPNFSFFSKKEHSNIPASYSDTKHNKVSKLMSLTLKKKVKHSKTSQLKNVDDKSSSDSSALTYKKTCLPSSSLSEFVDKKAFFKSEKYFDAENKDFHEKIMEGPLLHSENNDRICGKVSFQEKRKLFIQFLKFNIKYGKILFKYKFKNQTRCSRLKKVKLVPTLESIKKLFLTSVRYGNVCILQKSFNPSAQVRAVNSISMNDTKTHLGTKVAKKESLKLEVLNLDQIRESANKYFHSNIQKVSSSPKKNIENMAIQMIGPSSEMLLTKKEDNCDSDFNLKKNLFSEINSDLILNLCQVKLDQNSELILNANIAARQENYEDEENAYSVASLIPNTSLDENTFMEKEKYRTLSTFPMITVKEKKLSSSEEVNCKQNLEERNLNNHWMLGYEVAVRRIGQSAWINRLEVVYDHTQLLIFYRKDLYRCSLLLFEGSTIHCDSREILNEFFVVGWITP</sequence>
<evidence type="ECO:0000313" key="1">
    <source>
        <dbReference type="EnsemblMetazoa" id="RPRC015067-PA"/>
    </source>
</evidence>
<dbReference type="SUPFAM" id="SSF56281">
    <property type="entry name" value="Metallo-hydrolase/oxidoreductase"/>
    <property type="match status" value="1"/>
</dbReference>
<accession>T1IFJ8</accession>
<dbReference type="Proteomes" id="UP000015103">
    <property type="component" value="Unassembled WGS sequence"/>
</dbReference>
<organism evidence="1 2">
    <name type="scientific">Rhodnius prolixus</name>
    <name type="common">Triatomid bug</name>
    <dbReference type="NCBI Taxonomy" id="13249"/>
    <lineage>
        <taxon>Eukaryota</taxon>
        <taxon>Metazoa</taxon>
        <taxon>Ecdysozoa</taxon>
        <taxon>Arthropoda</taxon>
        <taxon>Hexapoda</taxon>
        <taxon>Insecta</taxon>
        <taxon>Pterygota</taxon>
        <taxon>Neoptera</taxon>
        <taxon>Paraneoptera</taxon>
        <taxon>Hemiptera</taxon>
        <taxon>Heteroptera</taxon>
        <taxon>Panheteroptera</taxon>
        <taxon>Cimicomorpha</taxon>
        <taxon>Reduviidae</taxon>
        <taxon>Triatominae</taxon>
        <taxon>Rhodnius</taxon>
    </lineage>
</organism>
<name>T1IFJ8_RHOPR</name>
<dbReference type="EnsemblMetazoa" id="RPRC015067-RA">
    <property type="protein sequence ID" value="RPRC015067-PA"/>
    <property type="gene ID" value="RPRC015067"/>
</dbReference>
<dbReference type="HOGENOM" id="CLU_396046_0_0_1"/>
<dbReference type="STRING" id="13249.T1IFJ8"/>
<dbReference type="eggNOG" id="KOG1361">
    <property type="taxonomic scope" value="Eukaryota"/>
</dbReference>
<dbReference type="InParanoid" id="T1IFJ8"/>
<evidence type="ECO:0000313" key="2">
    <source>
        <dbReference type="Proteomes" id="UP000015103"/>
    </source>
</evidence>
<dbReference type="VEuPathDB" id="VectorBase:RPRC015067"/>
<proteinExistence type="predicted"/>
<dbReference type="InterPro" id="IPR036866">
    <property type="entry name" value="RibonucZ/Hydroxyglut_hydro"/>
</dbReference>
<protein>
    <submittedName>
        <fullName evidence="1">Uncharacterized protein</fullName>
    </submittedName>
</protein>
<reference evidence="1" key="1">
    <citation type="submission" date="2015-05" db="UniProtKB">
        <authorList>
            <consortium name="EnsemblMetazoa"/>
        </authorList>
    </citation>
    <scope>IDENTIFICATION</scope>
</reference>
<dbReference type="Gene3D" id="3.60.15.10">
    <property type="entry name" value="Ribonuclease Z/Hydroxyacylglutathione hydrolase-like"/>
    <property type="match status" value="1"/>
</dbReference>
<dbReference type="EMBL" id="ACPB03005605">
    <property type="status" value="NOT_ANNOTATED_CDS"/>
    <property type="molecule type" value="Genomic_DNA"/>
</dbReference>
<keyword evidence="2" id="KW-1185">Reference proteome</keyword>
<dbReference type="AlphaFoldDB" id="T1IFJ8"/>